<geneLocation type="plasmid" evidence="1 2">
    <name>pRahaq203</name>
</geneLocation>
<dbReference type="eggNOG" id="ENOG502Z8K5">
    <property type="taxonomic scope" value="Bacteria"/>
</dbReference>
<dbReference type="PATRIC" id="fig|745277.3.peg.4883"/>
<dbReference type="EMBL" id="CP003247">
    <property type="protein sequence ID" value="AEX54816.1"/>
    <property type="molecule type" value="Genomic_DNA"/>
</dbReference>
<evidence type="ECO:0000313" key="1">
    <source>
        <dbReference type="EMBL" id="AEX54816.1"/>
    </source>
</evidence>
<organism evidence="1 2">
    <name type="scientific">Rahnella aquatilis (strain ATCC 33071 / DSM 4594 / JCM 1683 / NBRC 105701 / NCIMB 13365 / CIP 78.65)</name>
    <dbReference type="NCBI Taxonomy" id="745277"/>
    <lineage>
        <taxon>Bacteria</taxon>
        <taxon>Pseudomonadati</taxon>
        <taxon>Pseudomonadota</taxon>
        <taxon>Gammaproteobacteria</taxon>
        <taxon>Enterobacterales</taxon>
        <taxon>Yersiniaceae</taxon>
        <taxon>Rahnella</taxon>
    </lineage>
</organism>
<accession>H2J2L9</accession>
<dbReference type="Proteomes" id="UP000009010">
    <property type="component" value="Plasmid pRahaq203"/>
</dbReference>
<dbReference type="RefSeq" id="WP_014440116.1">
    <property type="nucleotide sequence ID" value="NC_017092.1"/>
</dbReference>
<dbReference type="Gene3D" id="3.10.450.620">
    <property type="entry name" value="JHP933, nucleotidyltransferase-like core domain"/>
    <property type="match status" value="1"/>
</dbReference>
<sequence>MEFSIEEWVSLSPADRVVFRQSVHIVLSAIANSEYLKPKMIMKGGMLLGIRYKSSRFTEDIDFSTKMKLSEIDQEEFRKELDDALVISSDELAYGVSCKVQSLVIQPKKGYDKATFPSFNLTIGYARKNSAGEMDRLSRGQCPNTIKIDYSFNELSYSIDNIVMDDGSGVSAYGVTDLVAEKIRSIIQQPYRNRSRRQDVYDLDFIFDSICFDDGEKLTILHSLLDKSTGRIPDGHITKDTLDREDIRDLSRRNYDTLHLEVEGDVKDFDFSFDRINEFYKSLPWDAVA</sequence>
<protein>
    <recommendedName>
        <fullName evidence="3">Nucleotidyl transferase AbiEii/AbiGii toxin family protein</fullName>
    </recommendedName>
</protein>
<gene>
    <name evidence="1" type="ordered locus">Rahaq2_5117</name>
</gene>
<keyword evidence="1" id="KW-0614">Plasmid</keyword>
<evidence type="ECO:0000313" key="2">
    <source>
        <dbReference type="Proteomes" id="UP000009010"/>
    </source>
</evidence>
<dbReference type="KEGG" id="raq:Rahaq2_5117"/>
<proteinExistence type="predicted"/>
<evidence type="ECO:0008006" key="3">
    <source>
        <dbReference type="Google" id="ProtNLM"/>
    </source>
</evidence>
<reference evidence="1 2" key="1">
    <citation type="journal article" date="2012" name="J. Bacteriol.">
        <title>Complete Genome Sequence of Rahnella aquatilis CIP 78.65.</title>
        <authorList>
            <person name="Martinez R.J."/>
            <person name="Bruce D."/>
            <person name="Detter C."/>
            <person name="Goodwin L.A."/>
            <person name="Han J."/>
            <person name="Han C.S."/>
            <person name="Held B."/>
            <person name="Land M.L."/>
            <person name="Mikhailova N."/>
            <person name="Nolan M."/>
            <person name="Pennacchio L."/>
            <person name="Pitluck S."/>
            <person name="Tapia R."/>
            <person name="Woyke T."/>
            <person name="Sobecky P.A."/>
        </authorList>
    </citation>
    <scope>NUCLEOTIDE SEQUENCE [LARGE SCALE GENOMIC DNA]</scope>
    <source>
        <strain evidence="2">ATCC 33071 / DSM 4594 / JCM 1683 / NBRC 105701 / NCIMB 13365 / CIP 78.65</strain>
        <plasmid evidence="1">pRahaq203</plasmid>
    </source>
</reference>
<name>H2J2L9_RAHAC</name>
<reference evidence="2" key="2">
    <citation type="submission" date="2012-01" db="EMBL/GenBank/DDBJ databases">
        <title>Complete sequence of plasmid 3 of Rahnella aquatilis CIP 78.65.</title>
        <authorList>
            <person name="Lucas S."/>
            <person name="Han J."/>
            <person name="Lapidus A."/>
            <person name="Cheng J.-F."/>
            <person name="Goodwin L."/>
            <person name="Pitluck S."/>
            <person name="Peters L."/>
            <person name="Ovchinnikova G."/>
            <person name="Held B."/>
            <person name="Detter J.C."/>
            <person name="Han C."/>
            <person name="Tapia R."/>
            <person name="Land M."/>
            <person name="Hauser L."/>
            <person name="Kyrpides N."/>
            <person name="Ivanova N."/>
            <person name="Pagani I."/>
            <person name="Sobecky P."/>
            <person name="Martinez R."/>
            <person name="Woyke T."/>
        </authorList>
    </citation>
    <scope>NUCLEOTIDE SEQUENCE [LARGE SCALE GENOMIC DNA]</scope>
    <source>
        <strain evidence="2">ATCC 33071 / DSM 4594 / JCM 1683 / NBRC 105701 / NCIMB 13365 / CIP 78.65</strain>
        <plasmid evidence="2">pRahaq203</plasmid>
    </source>
</reference>
<dbReference type="HOGENOM" id="CLU_972640_0_0_6"/>
<dbReference type="Pfam" id="PF08843">
    <property type="entry name" value="AbiEii"/>
    <property type="match status" value="1"/>
</dbReference>
<dbReference type="OrthoDB" id="9125135at2"/>
<keyword evidence="2" id="KW-1185">Reference proteome</keyword>
<dbReference type="InterPro" id="IPR014942">
    <property type="entry name" value="AbiEii"/>
</dbReference>
<dbReference type="AlphaFoldDB" id="H2J2L9"/>